<gene>
    <name evidence="3" type="ORF">E1B00_03885</name>
</gene>
<feature type="compositionally biased region" description="Low complexity" evidence="1">
    <location>
        <begin position="263"/>
        <end position="296"/>
    </location>
</feature>
<evidence type="ECO:0000256" key="1">
    <source>
        <dbReference type="SAM" id="MobiDB-lite"/>
    </source>
</evidence>
<feature type="compositionally biased region" description="Basic and acidic residues" evidence="1">
    <location>
        <begin position="106"/>
        <end position="117"/>
    </location>
</feature>
<evidence type="ECO:0000313" key="4">
    <source>
        <dbReference type="Proteomes" id="UP000305760"/>
    </source>
</evidence>
<feature type="compositionally biased region" description="Basic and acidic residues" evidence="1">
    <location>
        <begin position="227"/>
        <end position="262"/>
    </location>
</feature>
<organism evidence="3 4">
    <name type="scientific">Arenimonas terrae</name>
    <dbReference type="NCBI Taxonomy" id="2546226"/>
    <lineage>
        <taxon>Bacteria</taxon>
        <taxon>Pseudomonadati</taxon>
        <taxon>Pseudomonadota</taxon>
        <taxon>Gammaproteobacteria</taxon>
        <taxon>Lysobacterales</taxon>
        <taxon>Lysobacteraceae</taxon>
        <taxon>Arenimonas</taxon>
    </lineage>
</organism>
<dbReference type="Proteomes" id="UP000305760">
    <property type="component" value="Unassembled WGS sequence"/>
</dbReference>
<feature type="compositionally biased region" description="Low complexity" evidence="1">
    <location>
        <begin position="162"/>
        <end position="193"/>
    </location>
</feature>
<keyword evidence="2" id="KW-0472">Membrane</keyword>
<dbReference type="RefSeq" id="WP_139445894.1">
    <property type="nucleotide sequence ID" value="NZ_SMDR01000001.1"/>
</dbReference>
<keyword evidence="4" id="KW-1185">Reference proteome</keyword>
<evidence type="ECO:0000256" key="2">
    <source>
        <dbReference type="SAM" id="Phobius"/>
    </source>
</evidence>
<dbReference type="EMBL" id="SMDR01000001">
    <property type="protein sequence ID" value="TNJ34928.1"/>
    <property type="molecule type" value="Genomic_DNA"/>
</dbReference>
<evidence type="ECO:0000313" key="3">
    <source>
        <dbReference type="EMBL" id="TNJ34928.1"/>
    </source>
</evidence>
<reference evidence="3 4" key="1">
    <citation type="submission" date="2019-03" db="EMBL/GenBank/DDBJ databases">
        <title>Arenimonas daejeonensis sp. nov., isolated from compost.</title>
        <authorList>
            <person name="Jeon C.O."/>
        </authorList>
    </citation>
    <scope>NUCLEOTIDE SEQUENCE [LARGE SCALE GENOMIC DNA]</scope>
    <source>
        <strain evidence="3 4">R29</strain>
    </source>
</reference>
<dbReference type="AlphaFoldDB" id="A0A5C4RV98"/>
<dbReference type="OrthoDB" id="5966779at2"/>
<feature type="region of interest" description="Disordered" evidence="1">
    <location>
        <begin position="96"/>
        <end position="296"/>
    </location>
</feature>
<name>A0A5C4RV98_9GAMM</name>
<protein>
    <submittedName>
        <fullName evidence="3">Uncharacterized protein</fullName>
    </submittedName>
</protein>
<proteinExistence type="predicted"/>
<feature type="compositionally biased region" description="Pro residues" evidence="1">
    <location>
        <begin position="148"/>
        <end position="161"/>
    </location>
</feature>
<feature type="transmembrane region" description="Helical" evidence="2">
    <location>
        <begin position="68"/>
        <end position="89"/>
    </location>
</feature>
<keyword evidence="2" id="KW-0812">Transmembrane</keyword>
<comment type="caution">
    <text evidence="3">The sequence shown here is derived from an EMBL/GenBank/DDBJ whole genome shotgun (WGS) entry which is preliminary data.</text>
</comment>
<keyword evidence="2" id="KW-1133">Transmembrane helix</keyword>
<sequence length="351" mass="36221">MTQPQDPRQSPLQDDEIALARVLRALPAGEPSAKVDAAILAAATDAVNGAATPAAPASPRRAVKTTRWLLPGWAIGTAAAAVLAVGVGMQLRPPLAPEPQAASAERASEAPAARDEVSVELVDPQERKVLPTAPPPDPVPDAYERPGRAPPPPPPPPPPPVAQSAPAPVAEAAEAVPMPAAAEPAPAPEADAATLDSIEVTGSRVRTPAESGDHARRAHQAAYATRAQREAAAKSEAQADRAFAEAQAREESLRERQAEARSEAALAAPAAPVVAAPAPPSVSDAGAGARDDAAAALPPVADDRLLAPREWLERIRERLRQGDRAGARASLLLFVQAHPDAPVPTDLDRLR</sequence>
<accession>A0A5C4RV98</accession>